<sequence length="236" mass="27114">MKEHELAKIDYIDGIPVKEIAAKYNVTEAAVRKWKSRHKWDVTKEVSQKVSQRDNVTTNKRSKIDWLKLETEYVTDISEKPVTLKALSEKYEVSYKTIEDYSSKNDWKEKRREYKGNVSEKTKEKLSDETSDVMADILNNINTALLQATEELNIYEEVNGFGKLVKHETETVRTNKLGTLVKALTSLQKIEIEKQRLEIEKEKVYGIGNGEGKTSGDIEKAKSILIKLRGSNEGDR</sequence>
<reference evidence="3 4" key="1">
    <citation type="submission" date="2012-07" db="EMBL/GenBank/DDBJ databases">
        <title>The Genome Sequence of Fusobacterium ulcerans 12_1B.</title>
        <authorList>
            <consortium name="The Broad Institute Genome Sequencing Platform"/>
            <person name="Earl A."/>
            <person name="Ward D."/>
            <person name="Feldgarden M."/>
            <person name="Gevers D."/>
            <person name="Strauss J."/>
            <person name="Ambrose C.E."/>
            <person name="Allen-Vercoe E."/>
            <person name="Walker B."/>
            <person name="Young S.K."/>
            <person name="Zeng Q."/>
            <person name="Gargeya S."/>
            <person name="Fitzgerald M."/>
            <person name="Haas B."/>
            <person name="Abouelleil A."/>
            <person name="Alvarado L."/>
            <person name="Arachchi H.M."/>
            <person name="Berlin A.M."/>
            <person name="Chapman S.B."/>
            <person name="Goldberg J."/>
            <person name="Griggs A."/>
            <person name="Gujja S."/>
            <person name="Hansen M."/>
            <person name="Howarth C."/>
            <person name="Imamovic A."/>
            <person name="Larimer J."/>
            <person name="McCowen C."/>
            <person name="Montmayeur A."/>
            <person name="Murphy C."/>
            <person name="Neiman D."/>
            <person name="Pearson M."/>
            <person name="Priest M."/>
            <person name="Roberts A."/>
            <person name="Saif S."/>
            <person name="Shea T."/>
            <person name="Sisk P."/>
            <person name="Sykes S."/>
            <person name="Wortman J."/>
            <person name="Nusbaum C."/>
            <person name="Birren B."/>
        </authorList>
    </citation>
    <scope>NUCLEOTIDE SEQUENCE [LARGE SCALE GENOMIC DNA]</scope>
    <source>
        <strain evidence="3 4">12_1B</strain>
    </source>
</reference>
<organism evidence="3 4">
    <name type="scientific">Fusobacterium ulcerans 12-1B</name>
    <dbReference type="NCBI Taxonomy" id="457404"/>
    <lineage>
        <taxon>Bacteria</taxon>
        <taxon>Fusobacteriati</taxon>
        <taxon>Fusobacteriota</taxon>
        <taxon>Fusobacteriia</taxon>
        <taxon>Fusobacteriales</taxon>
        <taxon>Fusobacteriaceae</taxon>
        <taxon>Fusobacterium</taxon>
    </lineage>
</organism>
<gene>
    <name evidence="3" type="ORF">HMPREF0402_02504</name>
</gene>
<dbReference type="PATRIC" id="fig|457404.5.peg.2646"/>
<dbReference type="HOGENOM" id="CLU_1174054_0_0_0"/>
<evidence type="ECO:0000259" key="2">
    <source>
        <dbReference type="Pfam" id="PF10668"/>
    </source>
</evidence>
<proteinExistence type="predicted"/>
<protein>
    <recommendedName>
        <fullName evidence="2">PBSX phage terminase small subunit-like N-terminal domain-containing protein</fullName>
    </recommendedName>
</protein>
<evidence type="ECO:0000313" key="4">
    <source>
        <dbReference type="Proteomes" id="UP000003233"/>
    </source>
</evidence>
<feature type="domain" description="PBSX phage terminase small subunit-like N-terminal" evidence="2">
    <location>
        <begin position="17"/>
        <end position="49"/>
    </location>
</feature>
<dbReference type="InterPro" id="IPR018925">
    <property type="entry name" value="XtmA-like_N"/>
</dbReference>
<evidence type="ECO:0000256" key="1">
    <source>
        <dbReference type="SAM" id="Coils"/>
    </source>
</evidence>
<accession>H1PVR1</accession>
<keyword evidence="1" id="KW-0175">Coiled coil</keyword>
<evidence type="ECO:0000313" key="3">
    <source>
        <dbReference type="EMBL" id="EHO79765.1"/>
    </source>
</evidence>
<keyword evidence="4" id="KW-1185">Reference proteome</keyword>
<dbReference type="Proteomes" id="UP000003233">
    <property type="component" value="Unassembled WGS sequence"/>
</dbReference>
<dbReference type="Pfam" id="PF10668">
    <property type="entry name" value="Phage_terminase"/>
    <property type="match status" value="1"/>
</dbReference>
<feature type="coiled-coil region" evidence="1">
    <location>
        <begin position="104"/>
        <end position="200"/>
    </location>
</feature>
<comment type="caution">
    <text evidence="3">The sequence shown here is derived from an EMBL/GenBank/DDBJ whole genome shotgun (WGS) entry which is preliminary data.</text>
</comment>
<dbReference type="RefSeq" id="WP_008698228.1">
    <property type="nucleotide sequence ID" value="NZ_KE161009.1"/>
</dbReference>
<name>H1PVR1_9FUSO</name>
<dbReference type="BioCyc" id="FSP457404-HMP:GTSQ-2530-MONOMER"/>
<dbReference type="AlphaFoldDB" id="H1PVR1"/>
<dbReference type="EMBL" id="AGWJ02000023">
    <property type="protein sequence ID" value="EHO79765.1"/>
    <property type="molecule type" value="Genomic_DNA"/>
</dbReference>